<dbReference type="RefSeq" id="WP_345432459.1">
    <property type="nucleotide sequence ID" value="NZ_BAABHK010000005.1"/>
</dbReference>
<sequence length="146" mass="16076">MVVDAALSEKNKQIVLTAMTLLTGENADKLDELFHPDYRDHNAPPGATQGNKRVLEVAAQVLMTFPDLRYDVEAAIAEDDLVSLRLVMRGTHKGPLMGMGLPATGKEVAVKHLHMIRVVDGRISDHWAVRDDLTMMRQLGVIPDPA</sequence>
<reference evidence="2" key="1">
    <citation type="journal article" date="2019" name="Int. J. Syst. Evol. Microbiol.">
        <title>The Global Catalogue of Microorganisms (GCM) 10K type strain sequencing project: providing services to taxonomists for standard genome sequencing and annotation.</title>
        <authorList>
            <consortium name="The Broad Institute Genomics Platform"/>
            <consortium name="The Broad Institute Genome Sequencing Center for Infectious Disease"/>
            <person name="Wu L."/>
            <person name="Ma J."/>
        </authorList>
    </citation>
    <scope>NUCLEOTIDE SEQUENCE [LARGE SCALE GENOMIC DNA]</scope>
    <source>
        <strain evidence="2">JCM 17939</strain>
    </source>
</reference>
<accession>A0ABP8UBN3</accession>
<organism evidence="1 2">
    <name type="scientific">Actinoallomurus vinaceus</name>
    <dbReference type="NCBI Taxonomy" id="1080074"/>
    <lineage>
        <taxon>Bacteria</taxon>
        <taxon>Bacillati</taxon>
        <taxon>Actinomycetota</taxon>
        <taxon>Actinomycetes</taxon>
        <taxon>Streptosporangiales</taxon>
        <taxon>Thermomonosporaceae</taxon>
        <taxon>Actinoallomurus</taxon>
    </lineage>
</organism>
<keyword evidence="2" id="KW-1185">Reference proteome</keyword>
<evidence type="ECO:0000313" key="1">
    <source>
        <dbReference type="EMBL" id="GAA4627597.1"/>
    </source>
</evidence>
<proteinExistence type="predicted"/>
<gene>
    <name evidence="1" type="ORF">GCM10023196_040440</name>
</gene>
<dbReference type="EMBL" id="BAABHK010000005">
    <property type="protein sequence ID" value="GAA4627597.1"/>
    <property type="molecule type" value="Genomic_DNA"/>
</dbReference>
<evidence type="ECO:0000313" key="2">
    <source>
        <dbReference type="Proteomes" id="UP001501442"/>
    </source>
</evidence>
<dbReference type="InterPro" id="IPR009959">
    <property type="entry name" value="Cyclase_SnoaL-like"/>
</dbReference>
<dbReference type="SUPFAM" id="SSF54427">
    <property type="entry name" value="NTF2-like"/>
    <property type="match status" value="1"/>
</dbReference>
<dbReference type="PANTHER" id="PTHR38436">
    <property type="entry name" value="POLYKETIDE CYCLASE SNOAL-LIKE DOMAIN"/>
    <property type="match status" value="1"/>
</dbReference>
<dbReference type="Gene3D" id="3.10.450.50">
    <property type="match status" value="1"/>
</dbReference>
<name>A0ABP8UBN3_9ACTN</name>
<protein>
    <submittedName>
        <fullName evidence="1">Ester cyclase</fullName>
    </submittedName>
</protein>
<dbReference type="InterPro" id="IPR032710">
    <property type="entry name" value="NTF2-like_dom_sf"/>
</dbReference>
<dbReference type="Proteomes" id="UP001501442">
    <property type="component" value="Unassembled WGS sequence"/>
</dbReference>
<dbReference type="PANTHER" id="PTHR38436:SF1">
    <property type="entry name" value="ESTER CYCLASE"/>
    <property type="match status" value="1"/>
</dbReference>
<comment type="caution">
    <text evidence="1">The sequence shown here is derived from an EMBL/GenBank/DDBJ whole genome shotgun (WGS) entry which is preliminary data.</text>
</comment>
<dbReference type="Pfam" id="PF07366">
    <property type="entry name" value="SnoaL"/>
    <property type="match status" value="1"/>
</dbReference>